<evidence type="ECO:0000313" key="1">
    <source>
        <dbReference type="EMBL" id="MWK56926.1"/>
    </source>
</evidence>
<dbReference type="RefSeq" id="WP_160481044.1">
    <property type="nucleotide sequence ID" value="NZ_WTFN01000027.1"/>
</dbReference>
<dbReference type="AlphaFoldDB" id="A0A7X3H9W0"/>
<proteinExistence type="predicted"/>
<evidence type="ECO:0000313" key="2">
    <source>
        <dbReference type="Proteomes" id="UP000461288"/>
    </source>
</evidence>
<sequence>MSRLKPGDPALVIDCILPELIGRVVELLQCVLPGERTEHSGRPWINKSDAVGWLVSGQGLLVLTELGRIEKSEVTLIAEHKLMPLRGSFRFERTNAREVA</sequence>
<organism evidence="1 2">
    <name type="scientific">Metapseudomonas otitidis</name>
    <dbReference type="NCBI Taxonomy" id="319939"/>
    <lineage>
        <taxon>Bacteria</taxon>
        <taxon>Pseudomonadati</taxon>
        <taxon>Pseudomonadota</taxon>
        <taxon>Gammaproteobacteria</taxon>
        <taxon>Pseudomonadales</taxon>
        <taxon>Pseudomonadaceae</taxon>
        <taxon>Metapseudomonas</taxon>
    </lineage>
</organism>
<protein>
    <submittedName>
        <fullName evidence="1">Uncharacterized protein</fullName>
    </submittedName>
</protein>
<gene>
    <name evidence="1" type="ORF">GO594_13145</name>
</gene>
<reference evidence="1 2" key="1">
    <citation type="submission" date="2019-12" db="EMBL/GenBank/DDBJ databases">
        <title>Draft genome sequence of Pseudomonas otitidis recovered from a chicken carcass.</title>
        <authorList>
            <person name="Vieira T.R."/>
            <person name="Oliviera E.F.C."/>
            <person name="Silva N.M.V."/>
            <person name="Sambrano G.E."/>
            <person name="Cibulski S.P."/>
            <person name="Cardoso M.R.I."/>
        </authorList>
    </citation>
    <scope>NUCLEOTIDE SEQUENCE [LARGE SCALE GENOMIC DNA]</scope>
    <source>
        <strain evidence="1 2">25_K</strain>
    </source>
</reference>
<dbReference type="EMBL" id="WTFN01000027">
    <property type="protein sequence ID" value="MWK56926.1"/>
    <property type="molecule type" value="Genomic_DNA"/>
</dbReference>
<dbReference type="Proteomes" id="UP000461288">
    <property type="component" value="Unassembled WGS sequence"/>
</dbReference>
<comment type="caution">
    <text evidence="1">The sequence shown here is derived from an EMBL/GenBank/DDBJ whole genome shotgun (WGS) entry which is preliminary data.</text>
</comment>
<name>A0A7X3H9W0_9GAMM</name>
<accession>A0A7X3H9W0</accession>